<protein>
    <submittedName>
        <fullName evidence="2">Uncharacterized protein</fullName>
    </submittedName>
</protein>
<name>A0A3N0E0A7_9ACTN</name>
<dbReference type="Proteomes" id="UP000277094">
    <property type="component" value="Unassembled WGS sequence"/>
</dbReference>
<dbReference type="AlphaFoldDB" id="A0A3N0E0A7"/>
<feature type="compositionally biased region" description="Acidic residues" evidence="1">
    <location>
        <begin position="77"/>
        <end position="89"/>
    </location>
</feature>
<dbReference type="EMBL" id="RJSG01000001">
    <property type="protein sequence ID" value="RNL81183.1"/>
    <property type="molecule type" value="Genomic_DNA"/>
</dbReference>
<evidence type="ECO:0000313" key="2">
    <source>
        <dbReference type="EMBL" id="RNL81183.1"/>
    </source>
</evidence>
<proteinExistence type="predicted"/>
<dbReference type="OrthoDB" id="3790454at2"/>
<gene>
    <name evidence="2" type="ORF">EFL95_02080</name>
</gene>
<feature type="region of interest" description="Disordered" evidence="1">
    <location>
        <begin position="1"/>
        <end position="89"/>
    </location>
</feature>
<keyword evidence="3" id="KW-1185">Reference proteome</keyword>
<reference evidence="2 3" key="1">
    <citation type="submission" date="2018-11" db="EMBL/GenBank/DDBJ databases">
        <authorList>
            <person name="Li F."/>
        </authorList>
    </citation>
    <scope>NUCLEOTIDE SEQUENCE [LARGE SCALE GENOMIC DNA]</scope>
    <source>
        <strain evidence="2 3">KIS18-7</strain>
    </source>
</reference>
<organism evidence="2 3">
    <name type="scientific">Nocardioides marmorisolisilvae</name>
    <dbReference type="NCBI Taxonomy" id="1542737"/>
    <lineage>
        <taxon>Bacteria</taxon>
        <taxon>Bacillati</taxon>
        <taxon>Actinomycetota</taxon>
        <taxon>Actinomycetes</taxon>
        <taxon>Propionibacteriales</taxon>
        <taxon>Nocardioidaceae</taxon>
        <taxon>Nocardioides</taxon>
    </lineage>
</organism>
<dbReference type="RefSeq" id="WP_123232387.1">
    <property type="nucleotide sequence ID" value="NZ_RJSG01000001.1"/>
</dbReference>
<accession>A0A3N0E0A7</accession>
<feature type="compositionally biased region" description="Basic and acidic residues" evidence="1">
    <location>
        <begin position="38"/>
        <end position="59"/>
    </location>
</feature>
<sequence length="89" mass="9807">MGKTENETPSILDNGGIDTDARAGRSMGIDLTAEPDEETKREIEAERERRLDPANRPEGAEVDNTGRTFDVQRGEFIDEEEPSPSGDES</sequence>
<evidence type="ECO:0000256" key="1">
    <source>
        <dbReference type="SAM" id="MobiDB-lite"/>
    </source>
</evidence>
<comment type="caution">
    <text evidence="2">The sequence shown here is derived from an EMBL/GenBank/DDBJ whole genome shotgun (WGS) entry which is preliminary data.</text>
</comment>
<evidence type="ECO:0000313" key="3">
    <source>
        <dbReference type="Proteomes" id="UP000277094"/>
    </source>
</evidence>